<dbReference type="HAMAP" id="MF_02242">
    <property type="entry name" value="AIP_synthase"/>
    <property type="match status" value="1"/>
</dbReference>
<dbReference type="GeneID" id="66164347"/>
<dbReference type="GO" id="GO:0005886">
    <property type="term" value="C:plasma membrane"/>
    <property type="evidence" value="ECO:0007669"/>
    <property type="project" value="UniProtKB-SubCell"/>
</dbReference>
<keyword evidence="2" id="KW-0443">Lipid metabolism</keyword>
<keyword evidence="2" id="KW-0472">Membrane</keyword>
<dbReference type="AlphaFoldDB" id="A0A8D5ZK38"/>
<dbReference type="PROSITE" id="PS00379">
    <property type="entry name" value="CDP_ALCOHOL_P_TRANSF"/>
    <property type="match status" value="1"/>
</dbReference>
<evidence type="ECO:0000256" key="2">
    <source>
        <dbReference type="HAMAP-Rule" id="MF_02242"/>
    </source>
</evidence>
<evidence type="ECO:0000313" key="5">
    <source>
        <dbReference type="Proteomes" id="UP000825123"/>
    </source>
</evidence>
<dbReference type="GO" id="GO:0008654">
    <property type="term" value="P:phospholipid biosynthetic process"/>
    <property type="evidence" value="ECO:0007669"/>
    <property type="project" value="UniProtKB-UniRule"/>
</dbReference>
<keyword evidence="1 2" id="KW-0808">Transferase</keyword>
<comment type="caution">
    <text evidence="2">Lacks conserved residue(s) required for the propagation of feature annotation.</text>
</comment>
<comment type="subcellular location">
    <subcellularLocation>
        <location evidence="2">Cell membrane</location>
        <topology evidence="2">Multi-pass membrane protein</topology>
    </subcellularLocation>
</comment>
<dbReference type="InterPro" id="IPR000462">
    <property type="entry name" value="CDP-OH_P_trans"/>
</dbReference>
<comment type="function">
    <text evidence="2">Catalyzes the formation of archaetidylinositol phosphate (AIP) from CDP-archaeol (CDP-ArOH or CDP-2,3-bis-(O-phytanyl)-sn-glycerol) and 1L-myo-inositol 1-phosphate (IP or 1D-myo-inositol 3-phosphate). AIP is a precursor of archaetidyl-myo-inositol (AI), an ether-type inositol phospholipid ubiquitously distributed in archaea membranes and essential for glycolipid biosynthesis in archaea.</text>
</comment>
<comment type="catalytic activity">
    <reaction evidence="2">
        <text>CDP-2,3-bis-O-(phytanyl)-sn-glycerol + 1D-myo-inositol 3-phosphate = saturated 1-archaetidyl-1D-myo-inositol 3-phosphate + CMP + H(+)</text>
        <dbReference type="Rhea" id="RHEA:36823"/>
        <dbReference type="ChEBI" id="CHEBI:15378"/>
        <dbReference type="ChEBI" id="CHEBI:58401"/>
        <dbReference type="ChEBI" id="CHEBI:60377"/>
        <dbReference type="ChEBI" id="CHEBI:74004"/>
        <dbReference type="ChEBI" id="CHEBI:74006"/>
        <dbReference type="EC" id="2.7.8.39"/>
    </reaction>
</comment>
<dbReference type="KEGG" id="csty:KN1_26230"/>
<dbReference type="GO" id="GO:0000287">
    <property type="term" value="F:magnesium ion binding"/>
    <property type="evidence" value="ECO:0007669"/>
    <property type="project" value="UniProtKB-UniRule"/>
</dbReference>
<feature type="transmembrane region" description="Helical" evidence="2">
    <location>
        <begin position="168"/>
        <end position="188"/>
    </location>
</feature>
<protein>
    <recommendedName>
        <fullName evidence="2">Archaetidylinositol phosphate synthase</fullName>
        <shortName evidence="2">AIP synthase</shortName>
        <ecNumber evidence="2">2.7.8.39</ecNumber>
    </recommendedName>
</protein>
<feature type="binding site" evidence="2">
    <location>
        <position position="65"/>
    </location>
    <ligand>
        <name>Mg(2+)</name>
        <dbReference type="ChEBI" id="CHEBI:18420"/>
        <label>2</label>
    </ligand>
</feature>
<dbReference type="Proteomes" id="UP000825123">
    <property type="component" value="Chromosome"/>
</dbReference>
<dbReference type="GO" id="GO:0016780">
    <property type="term" value="F:phosphotransferase activity, for other substituted phosphate groups"/>
    <property type="evidence" value="ECO:0007669"/>
    <property type="project" value="UniProtKB-UniRule"/>
</dbReference>
<keyword evidence="2" id="KW-0479">Metal-binding</keyword>
<keyword evidence="2" id="KW-0460">Magnesium</keyword>
<feature type="transmembrane region" description="Helical" evidence="2">
    <location>
        <begin position="97"/>
        <end position="124"/>
    </location>
</feature>
<keyword evidence="2" id="KW-1003">Cell membrane</keyword>
<dbReference type="RefSeq" id="WP_221288040.1">
    <property type="nucleotide sequence ID" value="NZ_AP024597.1"/>
</dbReference>
<sequence length="192" mass="21521">MITRIRRQSKKLLQPIAKLFVKSGVTANTITIAGLFLSFLYLLVIFIYKNPLLGILLISFSAFMDALDGEVARLTRTAGVKGSFIDSSLDRIEDINYLLGLLVLGFSPLIVSLLIGLSLVIPYLRAKGESLGLTKIEGRGIIERGERIIFIIVTLFLGFFSFKIAFIFLIIFCLLSAITVIQRFYYIYRSLP</sequence>
<dbReference type="InterPro" id="IPR044270">
    <property type="entry name" value="AIP_synthase"/>
</dbReference>
<dbReference type="InterPro" id="IPR048254">
    <property type="entry name" value="CDP_ALCOHOL_P_TRANSF_CS"/>
</dbReference>
<gene>
    <name evidence="4" type="ORF">KN1_26230</name>
</gene>
<keyword evidence="2" id="KW-0464">Manganese</keyword>
<evidence type="ECO:0000313" key="4">
    <source>
        <dbReference type="EMBL" id="BCU71326.1"/>
    </source>
</evidence>
<dbReference type="EMBL" id="AP024597">
    <property type="protein sequence ID" value="BCU71326.1"/>
    <property type="molecule type" value="Genomic_DNA"/>
</dbReference>
<keyword evidence="2" id="KW-1133">Transmembrane helix</keyword>
<comment type="similarity">
    <text evidence="2 3">Belongs to the CDP-alcohol phosphatidyltransferase class-I family.</text>
</comment>
<keyword evidence="5" id="KW-1185">Reference proteome</keyword>
<organism evidence="4 5">
    <name type="scientific">Stygiolobus caldivivus</name>
    <dbReference type="NCBI Taxonomy" id="2824673"/>
    <lineage>
        <taxon>Archaea</taxon>
        <taxon>Thermoproteota</taxon>
        <taxon>Thermoprotei</taxon>
        <taxon>Sulfolobales</taxon>
        <taxon>Sulfolobaceae</taxon>
        <taxon>Stygiolobus</taxon>
    </lineage>
</organism>
<feature type="binding site" evidence="2">
    <location>
        <position position="86"/>
    </location>
    <ligand>
        <name>Mg(2+)</name>
        <dbReference type="ChEBI" id="CHEBI:18420"/>
        <label>2</label>
    </ligand>
</feature>
<dbReference type="UniPathway" id="UPA00085"/>
<feature type="binding site" evidence="2">
    <location>
        <position position="65"/>
    </location>
    <ligand>
        <name>Mg(2+)</name>
        <dbReference type="ChEBI" id="CHEBI:18420"/>
        <label>1</label>
    </ligand>
</feature>
<evidence type="ECO:0000256" key="1">
    <source>
        <dbReference type="ARBA" id="ARBA00022679"/>
    </source>
</evidence>
<accession>A0A8D5ZK38</accession>
<dbReference type="Pfam" id="PF01066">
    <property type="entry name" value="CDP-OH_P_transf"/>
    <property type="match status" value="1"/>
</dbReference>
<feature type="transmembrane region" description="Helical" evidence="2">
    <location>
        <begin position="20"/>
        <end position="48"/>
    </location>
</feature>
<dbReference type="Gene3D" id="1.20.120.1760">
    <property type="match status" value="1"/>
</dbReference>
<feature type="binding site" evidence="2">
    <location>
        <position position="86"/>
    </location>
    <ligand>
        <name>Mg(2+)</name>
        <dbReference type="ChEBI" id="CHEBI:18420"/>
        <label>1</label>
    </ligand>
</feature>
<dbReference type="InterPro" id="IPR054868">
    <property type="entry name" value="archin_ph_syn"/>
</dbReference>
<comment type="pathway">
    <text evidence="2">Lipid metabolism; phospholipid metabolism.</text>
</comment>
<comment type="cofactor">
    <cofactor evidence="2">
        <name>Mn(2+)</name>
        <dbReference type="ChEBI" id="CHEBI:29035"/>
    </cofactor>
    <cofactor evidence="2">
        <name>Mg(2+)</name>
        <dbReference type="ChEBI" id="CHEBI:18420"/>
    </cofactor>
    <text evidence="2">Binds 2 Mg(2+) or Mn(2+) ions per subunit.</text>
</comment>
<evidence type="ECO:0000256" key="3">
    <source>
        <dbReference type="RuleBase" id="RU003750"/>
    </source>
</evidence>
<dbReference type="InterPro" id="IPR043130">
    <property type="entry name" value="CDP-OH_PTrfase_TM_dom"/>
</dbReference>
<feature type="binding site" evidence="2">
    <location>
        <position position="68"/>
    </location>
    <ligand>
        <name>Mg(2+)</name>
        <dbReference type="ChEBI" id="CHEBI:18420"/>
        <label>1</label>
    </ligand>
</feature>
<dbReference type="NCBIfam" id="NF040950">
    <property type="entry name" value="archin_ph_syn"/>
    <property type="match status" value="1"/>
</dbReference>
<dbReference type="EC" id="2.7.8.39" evidence="2"/>
<feature type="active site" description="Proton acceptor" evidence="2">
    <location>
        <position position="90"/>
    </location>
</feature>
<name>A0A8D5ZK38_9CREN</name>
<feature type="binding site" evidence="2">
    <location>
        <position position="90"/>
    </location>
    <ligand>
        <name>Mg(2+)</name>
        <dbReference type="ChEBI" id="CHEBI:18420"/>
        <label>2</label>
    </ligand>
</feature>
<proteinExistence type="inferred from homology"/>
<keyword evidence="2" id="KW-0444">Lipid biosynthesis</keyword>
<keyword evidence="2" id="KW-1208">Phospholipid metabolism</keyword>
<keyword evidence="2" id="KW-0812">Transmembrane</keyword>
<reference evidence="4 5" key="1">
    <citation type="submission" date="2021-04" db="EMBL/GenBank/DDBJ databases">
        <title>Complete genome sequence of Stygiolobus sp. KN-1.</title>
        <authorList>
            <person name="Nakamura K."/>
            <person name="Sakai H."/>
            <person name="Kurosawa N."/>
        </authorList>
    </citation>
    <scope>NUCLEOTIDE SEQUENCE [LARGE SCALE GENOMIC DNA]</scope>
    <source>
        <strain evidence="4 5">KN-1</strain>
    </source>
</reference>